<dbReference type="EMBL" id="LHPJ01000005">
    <property type="protein sequence ID" value="KOO04471.1"/>
    <property type="molecule type" value="Genomic_DNA"/>
</dbReference>
<dbReference type="InterPro" id="IPR005119">
    <property type="entry name" value="LysR_subst-bd"/>
</dbReference>
<feature type="domain" description="HTH lysR-type" evidence="5">
    <location>
        <begin position="1"/>
        <end position="59"/>
    </location>
</feature>
<dbReference type="CDD" id="cd08422">
    <property type="entry name" value="PBP2_CrgA_like"/>
    <property type="match status" value="1"/>
</dbReference>
<dbReference type="STRING" id="693.AKJ17_06075"/>
<dbReference type="PROSITE" id="PS50931">
    <property type="entry name" value="HTH_LYSR"/>
    <property type="match status" value="1"/>
</dbReference>
<dbReference type="Pfam" id="PF03466">
    <property type="entry name" value="LysR_substrate"/>
    <property type="match status" value="1"/>
</dbReference>
<keyword evidence="4" id="KW-0804">Transcription</keyword>
<dbReference type="FunFam" id="3.40.190.290:FF:000001">
    <property type="entry name" value="Transcriptional regulator, LysR family"/>
    <property type="match status" value="1"/>
</dbReference>
<dbReference type="Gene3D" id="3.40.190.290">
    <property type="match status" value="1"/>
</dbReference>
<dbReference type="Pfam" id="PF00126">
    <property type="entry name" value="HTH_1"/>
    <property type="match status" value="1"/>
</dbReference>
<protein>
    <submittedName>
        <fullName evidence="6">LysR family transcriptional regulator</fullName>
    </submittedName>
</protein>
<organism evidence="6 7">
    <name type="scientific">Vibrio nereis</name>
    <dbReference type="NCBI Taxonomy" id="693"/>
    <lineage>
        <taxon>Bacteria</taxon>
        <taxon>Pseudomonadati</taxon>
        <taxon>Pseudomonadota</taxon>
        <taxon>Gammaproteobacteria</taxon>
        <taxon>Vibrionales</taxon>
        <taxon>Vibrionaceae</taxon>
        <taxon>Vibrio</taxon>
    </lineage>
</organism>
<gene>
    <name evidence="6" type="ORF">AKJ17_06075</name>
</gene>
<accession>A0A0M0HR01</accession>
<dbReference type="RefSeq" id="WP_053394883.1">
    <property type="nucleotide sequence ID" value="NZ_LHPJ01000005.1"/>
</dbReference>
<evidence type="ECO:0000313" key="6">
    <source>
        <dbReference type="EMBL" id="KOO04471.1"/>
    </source>
</evidence>
<dbReference type="PANTHER" id="PTHR30537">
    <property type="entry name" value="HTH-TYPE TRANSCRIPTIONAL REGULATOR"/>
    <property type="match status" value="1"/>
</dbReference>
<reference evidence="7" key="1">
    <citation type="submission" date="2015-08" db="EMBL/GenBank/DDBJ databases">
        <title>Vibrio galatheae sp. nov., a novel member of the Vibrionaceae family isolated from the Solomon Islands.</title>
        <authorList>
            <person name="Giubergia S."/>
            <person name="Machado H."/>
            <person name="Mateiu R.V."/>
            <person name="Gram L."/>
        </authorList>
    </citation>
    <scope>NUCLEOTIDE SEQUENCE [LARGE SCALE GENOMIC DNA]</scope>
    <source>
        <strain evidence="7">DSM 19584</strain>
    </source>
</reference>
<evidence type="ECO:0000256" key="4">
    <source>
        <dbReference type="ARBA" id="ARBA00023163"/>
    </source>
</evidence>
<dbReference type="OrthoDB" id="9786526at2"/>
<dbReference type="InterPro" id="IPR036390">
    <property type="entry name" value="WH_DNA-bd_sf"/>
</dbReference>
<keyword evidence="3" id="KW-0238">DNA-binding</keyword>
<dbReference type="InterPro" id="IPR036388">
    <property type="entry name" value="WH-like_DNA-bd_sf"/>
</dbReference>
<dbReference type="PRINTS" id="PR00039">
    <property type="entry name" value="HTHLYSR"/>
</dbReference>
<evidence type="ECO:0000256" key="2">
    <source>
        <dbReference type="ARBA" id="ARBA00023015"/>
    </source>
</evidence>
<dbReference type="AlphaFoldDB" id="A0A0M0HR01"/>
<comment type="caution">
    <text evidence="6">The sequence shown here is derived from an EMBL/GenBank/DDBJ whole genome shotgun (WGS) entry which is preliminary data.</text>
</comment>
<evidence type="ECO:0000313" key="7">
    <source>
        <dbReference type="Proteomes" id="UP000037515"/>
    </source>
</evidence>
<keyword evidence="2" id="KW-0805">Transcription regulation</keyword>
<proteinExistence type="inferred from homology"/>
<dbReference type="PATRIC" id="fig|693.5.peg.1239"/>
<keyword evidence="7" id="KW-1185">Reference proteome</keyword>
<dbReference type="Proteomes" id="UP000037515">
    <property type="component" value="Unassembled WGS sequence"/>
</dbReference>
<dbReference type="GO" id="GO:0003700">
    <property type="term" value="F:DNA-binding transcription factor activity"/>
    <property type="evidence" value="ECO:0007669"/>
    <property type="project" value="InterPro"/>
</dbReference>
<sequence length="307" mass="34533">MKALNELTLFAEAAKHGSFSRVANNMDMTPAAVSASIKRLEEQVGFPLFVRTTRRLSLTGEGELFLTKVNRALEILKEGVEDIANARGELTGNIYVSAPSDFGRNLLLDWIDEFTELYDNITVKLELSDKIVDMYSKPVDIAIRYGQLPDSNMIAIPLCSSNVRVLCASPEYIRTHPPILHPTDLEQHNCISFMVADTIHNQWHLMCQEERQTASVTGRLSANDGDVVRRLALKGKGIVNKSLMDVSQDIIDGKLRKILPDWEGESVPLYMVCADKRQLRPIIKVFQVFLQQKCCSQFEKVSQALNH</sequence>
<evidence type="ECO:0000256" key="1">
    <source>
        <dbReference type="ARBA" id="ARBA00009437"/>
    </source>
</evidence>
<dbReference type="Gene3D" id="1.10.10.10">
    <property type="entry name" value="Winged helix-like DNA-binding domain superfamily/Winged helix DNA-binding domain"/>
    <property type="match status" value="1"/>
</dbReference>
<dbReference type="PANTHER" id="PTHR30537:SF21">
    <property type="entry name" value="HTH-TYPE TRANSCRIPTIONAL REGULATOR SINR-RELATED"/>
    <property type="match status" value="1"/>
</dbReference>
<name>A0A0M0HR01_VIBNE</name>
<dbReference type="InterPro" id="IPR058163">
    <property type="entry name" value="LysR-type_TF_proteobact-type"/>
</dbReference>
<dbReference type="SUPFAM" id="SSF46785">
    <property type="entry name" value="Winged helix' DNA-binding domain"/>
    <property type="match status" value="1"/>
</dbReference>
<dbReference type="FunFam" id="1.10.10.10:FF:000001">
    <property type="entry name" value="LysR family transcriptional regulator"/>
    <property type="match status" value="1"/>
</dbReference>
<dbReference type="InterPro" id="IPR000847">
    <property type="entry name" value="LysR_HTH_N"/>
</dbReference>
<evidence type="ECO:0000259" key="5">
    <source>
        <dbReference type="PROSITE" id="PS50931"/>
    </source>
</evidence>
<dbReference type="GO" id="GO:0043565">
    <property type="term" value="F:sequence-specific DNA binding"/>
    <property type="evidence" value="ECO:0007669"/>
    <property type="project" value="TreeGrafter"/>
</dbReference>
<comment type="similarity">
    <text evidence="1">Belongs to the LysR transcriptional regulatory family.</text>
</comment>
<dbReference type="SUPFAM" id="SSF53850">
    <property type="entry name" value="Periplasmic binding protein-like II"/>
    <property type="match status" value="1"/>
</dbReference>
<dbReference type="GO" id="GO:0006351">
    <property type="term" value="P:DNA-templated transcription"/>
    <property type="evidence" value="ECO:0007669"/>
    <property type="project" value="TreeGrafter"/>
</dbReference>
<evidence type="ECO:0000256" key="3">
    <source>
        <dbReference type="ARBA" id="ARBA00023125"/>
    </source>
</evidence>